<dbReference type="AlphaFoldDB" id="A0A517N491"/>
<organism evidence="4 5">
    <name type="scientific">Rubripirellula lacrimiformis</name>
    <dbReference type="NCBI Taxonomy" id="1930273"/>
    <lineage>
        <taxon>Bacteria</taxon>
        <taxon>Pseudomonadati</taxon>
        <taxon>Planctomycetota</taxon>
        <taxon>Planctomycetia</taxon>
        <taxon>Pirellulales</taxon>
        <taxon>Pirellulaceae</taxon>
        <taxon>Rubripirellula</taxon>
    </lineage>
</organism>
<dbReference type="KEGG" id="rlc:K227x_03210"/>
<sequence length="157" mass="17244">MATTTAQSPLLASSVMQRDVVTLLESDTIQDAVDKLTENHVSAIPIVTVDGQLVGVLTVSDLLRLVQDAEQSLEDRMTIYENCFWLTELIRDQLGNDEVTTAMSGSPVTARPNDPLQRVAKLMLDHHVHHIPITDADEHLVGIISSFDFVRLATNAV</sequence>
<evidence type="ECO:0000313" key="4">
    <source>
        <dbReference type="EMBL" id="QDT01951.1"/>
    </source>
</evidence>
<dbReference type="Pfam" id="PF00571">
    <property type="entry name" value="CBS"/>
    <property type="match status" value="2"/>
</dbReference>
<dbReference type="RefSeq" id="WP_145167745.1">
    <property type="nucleotide sequence ID" value="NZ_CP036525.1"/>
</dbReference>
<dbReference type="PROSITE" id="PS51371">
    <property type="entry name" value="CBS"/>
    <property type="match status" value="2"/>
</dbReference>
<dbReference type="InterPro" id="IPR000644">
    <property type="entry name" value="CBS_dom"/>
</dbReference>
<dbReference type="InterPro" id="IPR046342">
    <property type="entry name" value="CBS_dom_sf"/>
</dbReference>
<gene>
    <name evidence="4" type="ORF">K227x_03210</name>
</gene>
<keyword evidence="1 2" id="KW-0129">CBS domain</keyword>
<dbReference type="EMBL" id="CP036525">
    <property type="protein sequence ID" value="QDT01951.1"/>
    <property type="molecule type" value="Genomic_DNA"/>
</dbReference>
<dbReference type="PANTHER" id="PTHR43080">
    <property type="entry name" value="CBS DOMAIN-CONTAINING PROTEIN CBSX3, MITOCHONDRIAL"/>
    <property type="match status" value="1"/>
</dbReference>
<dbReference type="InterPro" id="IPR051257">
    <property type="entry name" value="Diverse_CBS-Domain"/>
</dbReference>
<accession>A0A517N491</accession>
<feature type="domain" description="CBS" evidence="3">
    <location>
        <begin position="103"/>
        <end position="157"/>
    </location>
</feature>
<dbReference type="SUPFAM" id="SSF54631">
    <property type="entry name" value="CBS-domain pair"/>
    <property type="match status" value="1"/>
</dbReference>
<reference evidence="4 5" key="1">
    <citation type="submission" date="2019-02" db="EMBL/GenBank/DDBJ databases">
        <title>Deep-cultivation of Planctomycetes and their phenomic and genomic characterization uncovers novel biology.</title>
        <authorList>
            <person name="Wiegand S."/>
            <person name="Jogler M."/>
            <person name="Boedeker C."/>
            <person name="Pinto D."/>
            <person name="Vollmers J."/>
            <person name="Rivas-Marin E."/>
            <person name="Kohn T."/>
            <person name="Peeters S.H."/>
            <person name="Heuer A."/>
            <person name="Rast P."/>
            <person name="Oberbeckmann S."/>
            <person name="Bunk B."/>
            <person name="Jeske O."/>
            <person name="Meyerdierks A."/>
            <person name="Storesund J.E."/>
            <person name="Kallscheuer N."/>
            <person name="Luecker S."/>
            <person name="Lage O.M."/>
            <person name="Pohl T."/>
            <person name="Merkel B.J."/>
            <person name="Hornburger P."/>
            <person name="Mueller R.-W."/>
            <person name="Bruemmer F."/>
            <person name="Labrenz M."/>
            <person name="Spormann A.M."/>
            <person name="Op den Camp H."/>
            <person name="Overmann J."/>
            <person name="Amann R."/>
            <person name="Jetten M.S.M."/>
            <person name="Mascher T."/>
            <person name="Medema M.H."/>
            <person name="Devos D.P."/>
            <person name="Kaster A.-K."/>
            <person name="Ovreas L."/>
            <person name="Rohde M."/>
            <person name="Galperin M.Y."/>
            <person name="Jogler C."/>
        </authorList>
    </citation>
    <scope>NUCLEOTIDE SEQUENCE [LARGE SCALE GENOMIC DNA]</scope>
    <source>
        <strain evidence="4 5">K22_7</strain>
    </source>
</reference>
<evidence type="ECO:0000313" key="5">
    <source>
        <dbReference type="Proteomes" id="UP000318538"/>
    </source>
</evidence>
<feature type="domain" description="CBS" evidence="3">
    <location>
        <begin position="16"/>
        <end position="72"/>
    </location>
</feature>
<evidence type="ECO:0000256" key="1">
    <source>
        <dbReference type="ARBA" id="ARBA00023122"/>
    </source>
</evidence>
<keyword evidence="5" id="KW-1185">Reference proteome</keyword>
<dbReference type="PANTHER" id="PTHR43080:SF2">
    <property type="entry name" value="CBS DOMAIN-CONTAINING PROTEIN"/>
    <property type="match status" value="1"/>
</dbReference>
<name>A0A517N491_9BACT</name>
<evidence type="ECO:0000256" key="2">
    <source>
        <dbReference type="PROSITE-ProRule" id="PRU00703"/>
    </source>
</evidence>
<dbReference type="Gene3D" id="3.10.580.10">
    <property type="entry name" value="CBS-domain"/>
    <property type="match status" value="1"/>
</dbReference>
<dbReference type="OrthoDB" id="9790355at2"/>
<dbReference type="SMART" id="SM00116">
    <property type="entry name" value="CBS"/>
    <property type="match status" value="2"/>
</dbReference>
<evidence type="ECO:0000259" key="3">
    <source>
        <dbReference type="PROSITE" id="PS51371"/>
    </source>
</evidence>
<protein>
    <submittedName>
        <fullName evidence="4">Inosine 5'-monophosphate dehydrogenase</fullName>
    </submittedName>
</protein>
<proteinExistence type="predicted"/>
<dbReference type="Proteomes" id="UP000318538">
    <property type="component" value="Chromosome"/>
</dbReference>